<organism evidence="1 2">
    <name type="scientific">Catharanthus roseus</name>
    <name type="common">Madagascar periwinkle</name>
    <name type="synonym">Vinca rosea</name>
    <dbReference type="NCBI Taxonomy" id="4058"/>
    <lineage>
        <taxon>Eukaryota</taxon>
        <taxon>Viridiplantae</taxon>
        <taxon>Streptophyta</taxon>
        <taxon>Embryophyta</taxon>
        <taxon>Tracheophyta</taxon>
        <taxon>Spermatophyta</taxon>
        <taxon>Magnoliopsida</taxon>
        <taxon>eudicotyledons</taxon>
        <taxon>Gunneridae</taxon>
        <taxon>Pentapetalae</taxon>
        <taxon>asterids</taxon>
        <taxon>lamiids</taxon>
        <taxon>Gentianales</taxon>
        <taxon>Apocynaceae</taxon>
        <taxon>Rauvolfioideae</taxon>
        <taxon>Vinceae</taxon>
        <taxon>Catharanthinae</taxon>
        <taxon>Catharanthus</taxon>
    </lineage>
</organism>
<protein>
    <submittedName>
        <fullName evidence="1">Uncharacterized protein</fullName>
    </submittedName>
</protein>
<accession>A0ACC0BV62</accession>
<dbReference type="EMBL" id="CM044702">
    <property type="protein sequence ID" value="KAI5676555.1"/>
    <property type="molecule type" value="Genomic_DNA"/>
</dbReference>
<keyword evidence="2" id="KW-1185">Reference proteome</keyword>
<dbReference type="Proteomes" id="UP001060085">
    <property type="component" value="Linkage Group LG02"/>
</dbReference>
<sequence length="223" mass="25797">MAIEHMLATQSSSTKCLPYSCFLMKIFQYFVLNLFGVGDHIGPGKIHNQHTVKRIGFERNEEDLFVRGGQDDNDEDDDDDEENEEQEGMNVDEEESDTESEEETHRKEQRQKKRQKRMEEGSSSESMTQLTEMIASLQVSMNSRFDNLDGKISYTQERVMRLEERDRGKGEIVSTKAIIAYDNKRSIFGVSMLHYIKAKNLDDQGIMMKKRSSHSKIKAESNH</sequence>
<name>A0ACC0BV62_CATRO</name>
<proteinExistence type="predicted"/>
<comment type="caution">
    <text evidence="1">The sequence shown here is derived from an EMBL/GenBank/DDBJ whole genome shotgun (WGS) entry which is preliminary data.</text>
</comment>
<reference evidence="2" key="1">
    <citation type="journal article" date="2023" name="Nat. Plants">
        <title>Single-cell RNA sequencing provides a high-resolution roadmap for understanding the multicellular compartmentation of specialized metabolism.</title>
        <authorList>
            <person name="Sun S."/>
            <person name="Shen X."/>
            <person name="Li Y."/>
            <person name="Li Y."/>
            <person name="Wang S."/>
            <person name="Li R."/>
            <person name="Zhang H."/>
            <person name="Shen G."/>
            <person name="Guo B."/>
            <person name="Wei J."/>
            <person name="Xu J."/>
            <person name="St-Pierre B."/>
            <person name="Chen S."/>
            <person name="Sun C."/>
        </authorList>
    </citation>
    <scope>NUCLEOTIDE SEQUENCE [LARGE SCALE GENOMIC DNA]</scope>
</reference>
<gene>
    <name evidence="1" type="ORF">M9H77_07505</name>
</gene>
<evidence type="ECO:0000313" key="1">
    <source>
        <dbReference type="EMBL" id="KAI5676555.1"/>
    </source>
</evidence>
<evidence type="ECO:0000313" key="2">
    <source>
        <dbReference type="Proteomes" id="UP001060085"/>
    </source>
</evidence>